<organism evidence="3 4">
    <name type="scientific">Streptomyces doudnae</name>
    <dbReference type="NCBI Taxonomy" id="3075536"/>
    <lineage>
        <taxon>Bacteria</taxon>
        <taxon>Bacillati</taxon>
        <taxon>Actinomycetota</taxon>
        <taxon>Actinomycetes</taxon>
        <taxon>Kitasatosporales</taxon>
        <taxon>Streptomycetaceae</taxon>
        <taxon>Streptomyces</taxon>
    </lineage>
</organism>
<dbReference type="AlphaFoldDB" id="A0ABD5EYA3"/>
<dbReference type="Proteomes" id="UP001183535">
    <property type="component" value="Unassembled WGS sequence"/>
</dbReference>
<keyword evidence="2" id="KW-0812">Transmembrane</keyword>
<name>A0ABD5EYA3_9ACTN</name>
<evidence type="ECO:0000313" key="4">
    <source>
        <dbReference type="Proteomes" id="UP001183535"/>
    </source>
</evidence>
<feature type="transmembrane region" description="Helical" evidence="2">
    <location>
        <begin position="67"/>
        <end position="90"/>
    </location>
</feature>
<dbReference type="Pfam" id="PF04341">
    <property type="entry name" value="DUF485"/>
    <property type="match status" value="1"/>
</dbReference>
<dbReference type="EMBL" id="JAVRES010000023">
    <property type="protein sequence ID" value="MDT0439152.1"/>
    <property type="molecule type" value="Genomic_DNA"/>
</dbReference>
<comment type="caution">
    <text evidence="3">The sequence shown here is derived from an EMBL/GenBank/DDBJ whole genome shotgun (WGS) entry which is preliminary data.</text>
</comment>
<protein>
    <submittedName>
        <fullName evidence="3">DUF485 domain-containing protein</fullName>
    </submittedName>
</protein>
<keyword evidence="2" id="KW-0472">Membrane</keyword>
<feature type="compositionally biased region" description="Pro residues" evidence="1">
    <location>
        <begin position="12"/>
        <end position="27"/>
    </location>
</feature>
<reference evidence="4" key="1">
    <citation type="submission" date="2023-07" db="EMBL/GenBank/DDBJ databases">
        <title>30 novel species of actinomycetes from the DSMZ collection.</title>
        <authorList>
            <person name="Nouioui I."/>
        </authorList>
    </citation>
    <scope>NUCLEOTIDE SEQUENCE [LARGE SCALE GENOMIC DNA]</scope>
    <source>
        <strain evidence="4">DSM 41981</strain>
    </source>
</reference>
<keyword evidence="2" id="KW-1133">Transmembrane helix</keyword>
<gene>
    <name evidence="3" type="ORF">RM877_31245</name>
</gene>
<feature type="transmembrane region" description="Helical" evidence="2">
    <location>
        <begin position="102"/>
        <end position="123"/>
    </location>
</feature>
<evidence type="ECO:0000313" key="3">
    <source>
        <dbReference type="EMBL" id="MDT0439152.1"/>
    </source>
</evidence>
<dbReference type="InterPro" id="IPR007436">
    <property type="entry name" value="DUF485"/>
</dbReference>
<sequence>MSHDSSELRPALPEPGHPSSSPAPPRRGPAWSSDEDQEAVPQPTTPYDGPHRTLRLLRRAGRRQRRVAAFLAVAPFALFLALTVEVPSLMTRPAPGGLPTGLLLALVQLPFTWLAVLLYEWTARRFVDPLARRVRDYDRRDAPAPERAP</sequence>
<accession>A0ABD5EYA3</accession>
<evidence type="ECO:0000256" key="1">
    <source>
        <dbReference type="SAM" id="MobiDB-lite"/>
    </source>
</evidence>
<keyword evidence="4" id="KW-1185">Reference proteome</keyword>
<dbReference type="RefSeq" id="WP_093826593.1">
    <property type="nucleotide sequence ID" value="NZ_JAVRES010000023.1"/>
</dbReference>
<proteinExistence type="predicted"/>
<evidence type="ECO:0000256" key="2">
    <source>
        <dbReference type="SAM" id="Phobius"/>
    </source>
</evidence>
<feature type="region of interest" description="Disordered" evidence="1">
    <location>
        <begin position="1"/>
        <end position="52"/>
    </location>
</feature>